<proteinExistence type="predicted"/>
<name>T0KZ93_9MICR</name>
<accession>T0KZ93</accession>
<evidence type="ECO:0000313" key="2">
    <source>
        <dbReference type="Proteomes" id="UP000053780"/>
    </source>
</evidence>
<dbReference type="InterPro" id="IPR038212">
    <property type="entry name" value="TF_EnY2_sf"/>
</dbReference>
<gene>
    <name evidence="1" type="ORF">NAPIS_ORF01823</name>
</gene>
<sequence length="94" mass="11393">MNKSDENIEEILNKYQVKDKFLNNFESYIDESGLKTKLNNHLKIVLKRKKVEDIEETEIYNIIMDYMTLNLPEEVQEKLYNDIRKFVDENINFD</sequence>
<dbReference type="EMBL" id="KE647268">
    <property type="protein sequence ID" value="EQB60602.1"/>
    <property type="molecule type" value="Genomic_DNA"/>
</dbReference>
<reference evidence="1 2" key="1">
    <citation type="journal article" date="2013" name="BMC Genomics">
        <title>Genome sequencing and comparative genomics of honey bee microsporidia, Nosema apis reveal novel insights into host-parasite interactions.</title>
        <authorList>
            <person name="Chen Yp."/>
            <person name="Pettis J.S."/>
            <person name="Zhao Y."/>
            <person name="Liu X."/>
            <person name="Tallon L.J."/>
            <person name="Sadzewicz L.D."/>
            <person name="Li R."/>
            <person name="Zheng H."/>
            <person name="Huang S."/>
            <person name="Zhang X."/>
            <person name="Hamilton M.C."/>
            <person name="Pernal S.F."/>
            <person name="Melathopoulos A.P."/>
            <person name="Yan X."/>
            <person name="Evans J.D."/>
        </authorList>
    </citation>
    <scope>NUCLEOTIDE SEQUENCE [LARGE SCALE GENOMIC DNA]</scope>
    <source>
        <strain evidence="1 2">BRL 01</strain>
    </source>
</reference>
<dbReference type="VEuPathDB" id="MicrosporidiaDB:NAPIS_ORF01823"/>
<dbReference type="Gene3D" id="1.10.246.140">
    <property type="match status" value="1"/>
</dbReference>
<keyword evidence="2" id="KW-1185">Reference proteome</keyword>
<dbReference type="AlphaFoldDB" id="T0KZ93"/>
<dbReference type="HOGENOM" id="CLU_2386743_0_0_1"/>
<dbReference type="Proteomes" id="UP000053780">
    <property type="component" value="Unassembled WGS sequence"/>
</dbReference>
<dbReference type="OrthoDB" id="2190341at2759"/>
<protein>
    <submittedName>
        <fullName evidence="1">Uncharacterized protein</fullName>
    </submittedName>
</protein>
<organism evidence="1 2">
    <name type="scientific">Vairimorpha apis BRL 01</name>
    <dbReference type="NCBI Taxonomy" id="1037528"/>
    <lineage>
        <taxon>Eukaryota</taxon>
        <taxon>Fungi</taxon>
        <taxon>Fungi incertae sedis</taxon>
        <taxon>Microsporidia</taxon>
        <taxon>Nosematidae</taxon>
        <taxon>Vairimorpha</taxon>
    </lineage>
</organism>
<evidence type="ECO:0000313" key="1">
    <source>
        <dbReference type="EMBL" id="EQB60602.1"/>
    </source>
</evidence>